<comment type="caution">
    <text evidence="1">The sequence shown here is derived from an EMBL/GenBank/DDBJ whole genome shotgun (WGS) entry which is preliminary data.</text>
</comment>
<dbReference type="Proteomes" id="UP000465112">
    <property type="component" value="Chromosome 8"/>
</dbReference>
<dbReference type="EMBL" id="VHII01000008">
    <property type="protein sequence ID" value="KAF1386297.1"/>
    <property type="molecule type" value="Genomic_DNA"/>
</dbReference>
<keyword evidence="2" id="KW-1185">Reference proteome</keyword>
<evidence type="ECO:0000313" key="1">
    <source>
        <dbReference type="EMBL" id="KAF1386297.1"/>
    </source>
</evidence>
<name>A0A6A5EAV7_PERFL</name>
<organism evidence="1 2">
    <name type="scientific">Perca fluviatilis</name>
    <name type="common">European perch</name>
    <dbReference type="NCBI Taxonomy" id="8168"/>
    <lineage>
        <taxon>Eukaryota</taxon>
        <taxon>Metazoa</taxon>
        <taxon>Chordata</taxon>
        <taxon>Craniata</taxon>
        <taxon>Vertebrata</taxon>
        <taxon>Euteleostomi</taxon>
        <taxon>Actinopterygii</taxon>
        <taxon>Neopterygii</taxon>
        <taxon>Teleostei</taxon>
        <taxon>Neoteleostei</taxon>
        <taxon>Acanthomorphata</taxon>
        <taxon>Eupercaria</taxon>
        <taxon>Perciformes</taxon>
        <taxon>Percoidei</taxon>
        <taxon>Percidae</taxon>
        <taxon>Percinae</taxon>
        <taxon>Perca</taxon>
    </lineage>
</organism>
<proteinExistence type="predicted"/>
<accession>A0A6A5EAV7</accession>
<sequence length="75" mass="8671">MRLKVAEERCQNTFHFRSAPDVLKSSEGGETRNMAANTYRMTDRDITRMIQLRATNTSIFTGKRNSAMRGWRSVD</sequence>
<dbReference type="AlphaFoldDB" id="A0A6A5EAV7"/>
<gene>
    <name evidence="1" type="ORF">PFLUV_G00093140</name>
</gene>
<protein>
    <submittedName>
        <fullName evidence="1">Uncharacterized protein</fullName>
    </submittedName>
</protein>
<reference evidence="1 2" key="1">
    <citation type="submission" date="2019-06" db="EMBL/GenBank/DDBJ databases">
        <title>A chromosome-scale genome assembly of the European perch, Perca fluviatilis.</title>
        <authorList>
            <person name="Roques C."/>
            <person name="Zahm M."/>
            <person name="Cabau C."/>
            <person name="Klopp C."/>
            <person name="Bouchez O."/>
            <person name="Donnadieu C."/>
            <person name="Kuhl H."/>
            <person name="Gislard M."/>
            <person name="Guendouz S."/>
            <person name="Journot L."/>
            <person name="Haffray P."/>
            <person name="Bestin A."/>
            <person name="Morvezen R."/>
            <person name="Feron R."/>
            <person name="Wen M."/>
            <person name="Jouanno E."/>
            <person name="Herpin A."/>
            <person name="Schartl M."/>
            <person name="Postlethwait J."/>
            <person name="Schaerlinger B."/>
            <person name="Chardard D."/>
            <person name="Lecocq T."/>
            <person name="Poncet C."/>
            <person name="Jaffrelo L."/>
            <person name="Lampietro C."/>
            <person name="Guiguen Y."/>
        </authorList>
    </citation>
    <scope>NUCLEOTIDE SEQUENCE [LARGE SCALE GENOMIC DNA]</scope>
    <source>
        <tissue evidence="1">Blood</tissue>
    </source>
</reference>
<evidence type="ECO:0000313" key="2">
    <source>
        <dbReference type="Proteomes" id="UP000465112"/>
    </source>
</evidence>